<evidence type="ECO:0000256" key="5">
    <source>
        <dbReference type="ARBA" id="ARBA00022729"/>
    </source>
</evidence>
<dbReference type="GO" id="GO:0005509">
    <property type="term" value="F:calcium ion binding"/>
    <property type="evidence" value="ECO:0007669"/>
    <property type="project" value="InterPro"/>
</dbReference>
<feature type="domain" description="EGF-like" evidence="15">
    <location>
        <begin position="3366"/>
        <end position="3407"/>
    </location>
</feature>
<dbReference type="Gene3D" id="2.60.120.290">
    <property type="entry name" value="Spermadhesin, CUB domain"/>
    <property type="match status" value="2"/>
</dbReference>
<evidence type="ECO:0000256" key="8">
    <source>
        <dbReference type="ARBA" id="ARBA00023136"/>
    </source>
</evidence>
<feature type="transmembrane region" description="Helical" evidence="13">
    <location>
        <begin position="3842"/>
        <end position="3867"/>
    </location>
</feature>
<dbReference type="InterPro" id="IPR000859">
    <property type="entry name" value="CUB_dom"/>
</dbReference>
<dbReference type="PANTHER" id="PTHR24034">
    <property type="entry name" value="EGF-LIKE DOMAIN-CONTAINING PROTEIN"/>
    <property type="match status" value="1"/>
</dbReference>
<protein>
    <submittedName>
        <fullName evidence="20">Mucin-4-like isoform X4</fullName>
    </submittedName>
</protein>
<feature type="domain" description="EGF-like" evidence="15">
    <location>
        <begin position="2943"/>
        <end position="2986"/>
    </location>
</feature>
<keyword evidence="6" id="KW-0677">Repeat</keyword>
<name>A0A8B8ANM5_CRAVI</name>
<dbReference type="RefSeq" id="XP_022292243.1">
    <property type="nucleotide sequence ID" value="XM_022436535.1"/>
</dbReference>
<dbReference type="OrthoDB" id="5966313at2759"/>
<keyword evidence="3" id="KW-0964">Secreted</keyword>
<dbReference type="PROSITE" id="PS00022">
    <property type="entry name" value="EGF_1"/>
    <property type="match status" value="1"/>
</dbReference>
<comment type="subcellular location">
    <subcellularLocation>
        <location evidence="1">Membrane</location>
    </subcellularLocation>
    <subcellularLocation>
        <location evidence="2">Secreted</location>
    </subcellularLocation>
</comment>
<feature type="domain" description="CUB" evidence="14">
    <location>
        <begin position="183"/>
        <end position="303"/>
    </location>
</feature>
<feature type="domain" description="EGF-like" evidence="15">
    <location>
        <begin position="2771"/>
        <end position="2811"/>
    </location>
</feature>
<feature type="domain" description="EGF-like" evidence="15">
    <location>
        <begin position="3408"/>
        <end position="3448"/>
    </location>
</feature>
<dbReference type="Gene3D" id="2.10.25.10">
    <property type="entry name" value="Laminin"/>
    <property type="match status" value="17"/>
</dbReference>
<evidence type="ECO:0000256" key="4">
    <source>
        <dbReference type="ARBA" id="ARBA00022536"/>
    </source>
</evidence>
<keyword evidence="10" id="KW-0325">Glycoprotein</keyword>
<reference evidence="20" key="2">
    <citation type="submission" date="2025-08" db="UniProtKB">
        <authorList>
            <consortium name="RefSeq"/>
        </authorList>
    </citation>
    <scope>IDENTIFICATION</scope>
    <source>
        <tissue evidence="20">Whole sample</tissue>
    </source>
</reference>
<evidence type="ECO:0000256" key="9">
    <source>
        <dbReference type="ARBA" id="ARBA00023157"/>
    </source>
</evidence>
<feature type="compositionally biased region" description="Polar residues" evidence="12">
    <location>
        <begin position="2368"/>
        <end position="2379"/>
    </location>
</feature>
<comment type="caution">
    <text evidence="11">Lacks conserved residue(s) required for the propagation of feature annotation.</text>
</comment>
<feature type="region of interest" description="Disordered" evidence="12">
    <location>
        <begin position="2368"/>
        <end position="2394"/>
    </location>
</feature>
<gene>
    <name evidence="20" type="primary">LOC111103323</name>
</gene>
<feature type="domain" description="CUB" evidence="14">
    <location>
        <begin position="62"/>
        <end position="177"/>
    </location>
</feature>
<evidence type="ECO:0000259" key="16">
    <source>
        <dbReference type="PROSITE" id="PS50856"/>
    </source>
</evidence>
<dbReference type="PROSITE" id="PS01180">
    <property type="entry name" value="CUB"/>
    <property type="match status" value="2"/>
</dbReference>
<feature type="region of interest" description="Disordered" evidence="12">
    <location>
        <begin position="1003"/>
        <end position="1129"/>
    </location>
</feature>
<feature type="domain" description="EGF-like" evidence="15">
    <location>
        <begin position="2812"/>
        <end position="2854"/>
    </location>
</feature>
<evidence type="ECO:0000256" key="3">
    <source>
        <dbReference type="ARBA" id="ARBA00022525"/>
    </source>
</evidence>
<dbReference type="FunFam" id="2.10.25.10:FF:000038">
    <property type="entry name" value="Fibrillin 2"/>
    <property type="match status" value="2"/>
</dbReference>
<dbReference type="Proteomes" id="UP000694844">
    <property type="component" value="Chromosome 1"/>
</dbReference>
<dbReference type="InterPro" id="IPR005533">
    <property type="entry name" value="AMOP_dom"/>
</dbReference>
<dbReference type="CDD" id="cd00041">
    <property type="entry name" value="CUB"/>
    <property type="match status" value="1"/>
</dbReference>
<feature type="domain" description="VWFD" evidence="18">
    <location>
        <begin position="2104"/>
        <end position="2307"/>
    </location>
</feature>
<dbReference type="GO" id="GO:0016020">
    <property type="term" value="C:membrane"/>
    <property type="evidence" value="ECO:0007669"/>
    <property type="project" value="UniProtKB-SubCell"/>
</dbReference>
<evidence type="ECO:0000256" key="12">
    <source>
        <dbReference type="SAM" id="MobiDB-lite"/>
    </source>
</evidence>
<keyword evidence="8 13" id="KW-0472">Membrane</keyword>
<feature type="disulfide bond" evidence="11">
    <location>
        <begin position="3523"/>
        <end position="3532"/>
    </location>
</feature>
<dbReference type="Pfam" id="PF00431">
    <property type="entry name" value="CUB"/>
    <property type="match status" value="2"/>
</dbReference>
<evidence type="ECO:0000256" key="1">
    <source>
        <dbReference type="ARBA" id="ARBA00004370"/>
    </source>
</evidence>
<dbReference type="PROSITE" id="PS50856">
    <property type="entry name" value="AMOP"/>
    <property type="match status" value="1"/>
</dbReference>
<dbReference type="PROSITE" id="PS01186">
    <property type="entry name" value="EGF_2"/>
    <property type="match status" value="13"/>
</dbReference>
<dbReference type="PANTHER" id="PTHR24034:SF205">
    <property type="entry name" value="NIDOGEN"/>
    <property type="match status" value="1"/>
</dbReference>
<keyword evidence="4 11" id="KW-0245">EGF-like domain</keyword>
<feature type="region of interest" description="Disordered" evidence="12">
    <location>
        <begin position="3973"/>
        <end position="3992"/>
    </location>
</feature>
<dbReference type="SMART" id="SM00216">
    <property type="entry name" value="VWD"/>
    <property type="match status" value="1"/>
</dbReference>
<feature type="domain" description="EGF-like" evidence="15">
    <location>
        <begin position="2605"/>
        <end position="2645"/>
    </location>
</feature>
<evidence type="ECO:0000256" key="11">
    <source>
        <dbReference type="PROSITE-ProRule" id="PRU00076"/>
    </source>
</evidence>
<dbReference type="InterPro" id="IPR001846">
    <property type="entry name" value="VWF_type-D"/>
</dbReference>
<dbReference type="PROSITE" id="PS01187">
    <property type="entry name" value="EGF_CA"/>
    <property type="match status" value="5"/>
</dbReference>
<dbReference type="PROSITE" id="PS51233">
    <property type="entry name" value="VWFD"/>
    <property type="match status" value="1"/>
</dbReference>
<dbReference type="SUPFAM" id="SSF49854">
    <property type="entry name" value="Spermadhesin, CUB domain"/>
    <property type="match status" value="2"/>
</dbReference>
<dbReference type="FunFam" id="2.60.120.290:FF:000005">
    <property type="entry name" value="Procollagen C-endopeptidase enhancer 1"/>
    <property type="match status" value="1"/>
</dbReference>
<feature type="region of interest" description="Disordered" evidence="12">
    <location>
        <begin position="709"/>
        <end position="965"/>
    </location>
</feature>
<feature type="domain" description="EGF-like" evidence="15">
    <location>
        <begin position="3030"/>
        <end position="3071"/>
    </location>
</feature>
<sequence>MTLKFSSDGYSTNLGYKAIISPVDNSTTTAITENSTSIDTTTSIASATTTMQDSTLVTTLSCTQPASTISLSTVSETFRYPSSGTYPTLTLCEWLFRSDTNTKMSFVLSNMNVDCGDILRFYDGSSSSDISIDSAFCCTGCSYPAKITTGNNLYAKFSTDSTLTASESGFQVTILAGKDESNCASTGAVNNVQILSSTETITLTSPNFPGAYPRNFVCTYTYSYSSGTIQIQFLYVDVEPNGSNCYDFVEIYDGSSTSSPVLRKVCGTTLPAIITSTNTSMTLKFSSDGYSTKLGYKAIISPVGTDSTTTVKTTAYEDTTTATLTTTSTTTEPPTTTTTTLSTTTEPVTTTTVSTTTEPVTTTTASTTTVPPTTTTTTVSTTTEPVTTTIASTTTEPVTTTTASKTTEPVTSTTVPTTTEPVTTTTEPVTTTTASTTTVPPTTTTTTVSTTTEPVTTTTVSTTTEPVTTTTVSTTTEPVTATTTSKTTEPVTTTTVSTTTVPPTTTTTTVSTTTEPVTTTTVSTTTEPVTTTTVSTTTEPVTATTTSKTTEPVTTTTVLTTTVPPTTTTTTVSTATEPVTTTTVSTTTEPVTTTTASKTTEPVTTTTVSTTTVPPTTTTTTVSTTTEAVTTTTASTTTEPVTTTTASTTTEPVTTTTASTTTVPPTTTTTTVPTTTELMTTTTVPTTTEPVTTTTASTTTEPVTTTTAFTTTVPPTTTTTTESTTTEPVPTTTVPTTTEPVTTTTASTTTEPVTTTTASTTTGPVTSTKVTTTNEPVTTTTASTTTEPVTTTTVPTTTEPVTTTTASTTTEPVTTTTVSTTTEPVTTTTVSTTTEPVTTTTTSKTTEPVTTTTVPTTTVPPITTTTTVPTTTEPVTTTTASSTTEPVTTTTASTSTEPVTTTTASTTTEPVTTTTASTTTEPVTTTTVPTTTEPVTTTTASSTTEPTTTTTASTTTVPPTTATTTVPTTTELMTTTTVPTTTEPVTTTTASTTTEPVTTTTAFTTTVPPTTTTTTESTTTEPVTTTTVPTTTEPVTTTTASTTTEPVTTTTASTTTEPVTTTTVTTTNEPVTTTTASTTTEPVTTTTVPTTTEPVTTTTASTTTEPVTTTTTTVSTTTEPITTTTVPTTTEPVTTTIASTTTELITTTTVPTTTEPVTTTTASTTTVPPTTTTTTVSTTTEPVTTTTASTTTEPVTTTTASTTTEPVTTTTASTTTEPVTTTTASTTTEPVTSTSSLQLETVTTTTASTTTEPPTTTTASTTTELVTTISASTTTEQVTTTTDSTTTEPVTTTTASTTTEPVTTTTTTASTTTEAVTTTTASTTTEPVTTTTASTTTEPTTTTTASTTTEPVTTTTASSTTEPVTTTTVSTTTEPTTTTTASTTTEPVTTTTASSTTEPTTTTSVSTTTEPVTTTTASTTTEPVTTTTASTTTEPVTTTTVSSTTEPPTTTTTTASTTTEPTTSTSASTTTEPVTTTTASTTTEPVTTTTASTTTEPVTTTTASTTTEPPTTTTTTASTTTEPTTTTTSSTTTEPVTTTTAFTTTEPVTTTSASTTTEPVTTTTASTTTEPVTITTASTTTEPVTTATTTESATTEPVTTPTASSTTNPVTTTASTTTEPVTTTTASTTTEPVTTTSASTTTEPVTTTTASTTTEPVTTTTASTATESVTTATTTDSTTTEPVTCTSACTTTEPVTTTSASTTTNPVTTTIVTTTQAITTNSVVAINEPIPFGSSESDLVLTGDDRTGVRLDAPTHVFVGDGTSGIFSYVMVGTNGIIGLGERYNSFTIRDLSSFWVESRQILCPFWTDLVGNTNMNEPEGKVFYRSYTKGNINDKSVLDRVSEIVRKYNADFPKFDAIWVVKATWYSMSLYGFQTNENKLSFQTLLVTDGENTFAIFNYMNVDILPINNLNIAMGYRFKSFYTSNSYTNKHAAFRMSAIPGNTGYNGFWVYKMTTTVSLSKEEKQCFDWYVDNKVRGVDTQLRNLRWWRRYQCPCSSQQLRFDPRFRLNRVDMENSVVCYASMFGTISAECCYPMDWRGRVRGSRRSSIPQAGTLLEYNPLFRTRLYYQNDFNPKEVCCKTGHCDWYYNVRPATRCYLRARFRPARFFGDPHIGTLDGGSYTFNGYGEYTMMKINAGDIQFELQARTDLAVSANGTTINATIFSAFVAKDQSGASMQVELSRDKDKMYIRGNGRDLTLNFDSDPEFSFSSENLTITRENETVSSTFLQSSITIRVSRGVRFLTCESVVSEDYKGNVSGLMGNFDGDKDNDFILPDGTTLPKSEVENERKIYYNFGQKWSVNESTSLFHYDIGYSHQEFSHPDFVPFFIDEFSEEKRNASIDACGGASASQACIFDFLATGDRALAASSGSEQATSDSENAAADNETPNIQLDGEGPIVATVNQPVQIKFNASDDGSFTYQVLDQPDSGFDFNNNSGVAIWTPTDTNIVNISVTAVDNQDVSASPVEVAIILCSGCNGHGECNYNSTRSTSSSMFNLAVCVCNTGYDGDDCENDTDACTQNPCPLGRNCTDLTPQEEVALGRGYNCTDCPAGFQDIDNKCEDINECNSTSSNTCDSLTQECENTEGSFLCNCKDGYRKVGQACQDIDECTDATSGCQQICTNSPGSFSCSCVVGHTLKSDNKTCEAPVTDICAAAGLSCGYTCDNSTGTFVCVCPSGYELEANQENCTDIDECNRGVCSQGCQNTVGSYNCSCFTGFSLNSDQTTCTACESPNYGDNCAQVCNCGTGVDRCDPVRGCVCLSGWTGDRCDQDVNECTDNPAICGTDRNCQNLQGSYRCDCRPGYTQSGANCVDINECANAATNNCTESTTCLNSDGSYTCQCKTGYVQQSPYDCQDFDECAAGSDGCDQTCTNVDGGFNCGCEFGFSLGDDRKSCNIVSDICSLFPALNCSYGCKQDQTDSSIGYCFCEAGFALNAQDKQTCIDVNECINSTANKCSFPNNCVNTPGSYNCSCPIGYSLENDGRTCTECDGLYYGEGCKTPCNCGAGALTCDKVLGCQCKTGWAGAKCDADIDECASGNPCSGANQVCQNTPGSYRCICEAGYNETSPGNCTDINECITSPCGQTCSNTPGSYSCSCNPGFRLVGTTQCEDFDECSAPVSPCDQICTNSIGSYRCSCNEGFLLNTTTRRTCYTKTECTNTTFNCSQQCGVRPDGSEYCFCDQGYSLSASGYTCDDIDECSPNPCGENCTQNPPGHGYSCSCAAGKKLDVDQRTCIDCEEGKYGDSCAFICSCDSQNTVSCDKVYGNCTCKTGWEGVNCTKNINECTINSSVCPTNSICKDTAGSYSCDCLAGYSLAGGLCVECSSTTFGQNCASQCTCDFSNTQSCEKTNGTCYCNAGWQGVNCTDDVPECTNDPNICGANAICTEQNGSYLCTCKLGYEKNSNGICIDTNECARGTSACDANAICINTNGNYTCTCKLGFSGDGRTCTACTATTFGSQCSQTCTCNVTNTFNCDDVTGVCTCKSGWNGTNCDIDIDECSNGIRVCNSTNEKCVNLDGSSQCLCLYGSDVNGCLSPTTPEETTVNVITSESTITEETTVNVITSESTSPVSTADQTTSGQETTEEATTTLSASEQSTTSVATDTVTETPWPATDTVTETSSEIVTSAPVTSTDPKTEPSSQTVTSTSPAASTSPITETSSHAATYTTTENVTSQPTLAPTTYKPASDETVFSAVFTLDIDGKPTEIGAIKAEMETALTKLYRERITGFIRVIIIAIRFGSVIGDHSVVTSSTSASQAKSDFTQTLAKLATGALTVTYNSTDYPVQNMTVMDSNGVSHDVPVFPGATPCQVLNTFDPCPNGTECVNNNGAVQCRMIKSDETYKYIVGLGVGIPLFVTAVLVGIIISVYCRRRRHRRSSLSSDDDDFDRTTNVASFFNTGIPTKMNSWNRRGPYSVGNWGDDSSLSDINERRGRGGDGFDNMYRGGPEFYTYDNGAKSKFSWDFMYQALDPNTQYKIKRPQAETRRHPLFGNSES</sequence>
<dbReference type="InterPro" id="IPR018097">
    <property type="entry name" value="EGF_Ca-bd_CS"/>
</dbReference>
<dbReference type="InterPro" id="IPR001881">
    <property type="entry name" value="EGF-like_Ca-bd_dom"/>
</dbReference>
<dbReference type="InterPro" id="IPR050751">
    <property type="entry name" value="ECM_structural_protein"/>
</dbReference>
<dbReference type="SMART" id="SM00539">
    <property type="entry name" value="NIDO"/>
    <property type="match status" value="1"/>
</dbReference>
<dbReference type="InterPro" id="IPR035914">
    <property type="entry name" value="Sperma_CUB_dom_sf"/>
</dbReference>
<keyword evidence="9 11" id="KW-1015">Disulfide bond</keyword>
<dbReference type="InterPro" id="IPR003886">
    <property type="entry name" value="NIDO_dom"/>
</dbReference>
<dbReference type="SMART" id="SM00179">
    <property type="entry name" value="EGF_CA"/>
    <property type="match status" value="16"/>
</dbReference>
<evidence type="ECO:0000259" key="17">
    <source>
        <dbReference type="PROSITE" id="PS51220"/>
    </source>
</evidence>
<keyword evidence="13" id="KW-0812">Transmembrane</keyword>
<evidence type="ECO:0000256" key="2">
    <source>
        <dbReference type="ARBA" id="ARBA00004613"/>
    </source>
</evidence>
<dbReference type="FunFam" id="2.10.25.10:FF:000014">
    <property type="entry name" value="Latent-transforming growth factor beta-binding protein 3"/>
    <property type="match status" value="2"/>
</dbReference>
<dbReference type="InterPro" id="IPR000742">
    <property type="entry name" value="EGF"/>
</dbReference>
<proteinExistence type="predicted"/>
<feature type="domain" description="AMOP" evidence="16">
    <location>
        <begin position="1959"/>
        <end position="2104"/>
    </location>
</feature>
<feature type="compositionally biased region" description="Low complexity" evidence="12">
    <location>
        <begin position="3636"/>
        <end position="3659"/>
    </location>
</feature>
<feature type="domain" description="EGF-like" evidence="15">
    <location>
        <begin position="3494"/>
        <end position="3533"/>
    </location>
</feature>
<dbReference type="GO" id="GO:0071944">
    <property type="term" value="C:cell periphery"/>
    <property type="evidence" value="ECO:0007669"/>
    <property type="project" value="UniProtKB-ARBA"/>
</dbReference>
<feature type="domain" description="NIDO" evidence="17">
    <location>
        <begin position="1805"/>
        <end position="1957"/>
    </location>
</feature>
<dbReference type="FunFam" id="2.10.25.10:FF:000119">
    <property type="entry name" value="vitamin K-dependent protein S"/>
    <property type="match status" value="1"/>
</dbReference>
<feature type="region of interest" description="Disordered" evidence="12">
    <location>
        <begin position="1151"/>
        <end position="1684"/>
    </location>
</feature>
<dbReference type="SMART" id="SM00181">
    <property type="entry name" value="EGF"/>
    <property type="match status" value="24"/>
</dbReference>
<evidence type="ECO:0000256" key="7">
    <source>
        <dbReference type="ARBA" id="ARBA00022837"/>
    </source>
</evidence>
<feature type="region of interest" description="Disordered" evidence="12">
    <location>
        <begin position="325"/>
        <end position="672"/>
    </location>
</feature>
<dbReference type="PROSITE" id="PS51220">
    <property type="entry name" value="NIDO"/>
    <property type="match status" value="1"/>
</dbReference>
<dbReference type="Pfam" id="PF12947">
    <property type="entry name" value="EGF_3"/>
    <property type="match status" value="1"/>
</dbReference>
<dbReference type="InterPro" id="IPR009030">
    <property type="entry name" value="Growth_fac_rcpt_cys_sf"/>
</dbReference>
<dbReference type="Pfam" id="PF12662">
    <property type="entry name" value="cEGF"/>
    <property type="match status" value="1"/>
</dbReference>
<dbReference type="GO" id="GO:0005576">
    <property type="term" value="C:extracellular region"/>
    <property type="evidence" value="ECO:0007669"/>
    <property type="project" value="UniProtKB-SubCell"/>
</dbReference>
<dbReference type="SUPFAM" id="SSF57184">
    <property type="entry name" value="Growth factor receptor domain"/>
    <property type="match status" value="6"/>
</dbReference>
<organism evidence="19 20">
    <name type="scientific">Crassostrea virginica</name>
    <name type="common">Eastern oyster</name>
    <dbReference type="NCBI Taxonomy" id="6565"/>
    <lineage>
        <taxon>Eukaryota</taxon>
        <taxon>Metazoa</taxon>
        <taxon>Spiralia</taxon>
        <taxon>Lophotrochozoa</taxon>
        <taxon>Mollusca</taxon>
        <taxon>Bivalvia</taxon>
        <taxon>Autobranchia</taxon>
        <taxon>Pteriomorphia</taxon>
        <taxon>Ostreida</taxon>
        <taxon>Ostreoidea</taxon>
        <taxon>Ostreidae</taxon>
        <taxon>Crassostrea</taxon>
    </lineage>
</organism>
<feature type="region of interest" description="Disordered" evidence="12">
    <location>
        <begin position="3561"/>
        <end position="3682"/>
    </location>
</feature>
<accession>A0A8B8ANM5</accession>
<evidence type="ECO:0000259" key="14">
    <source>
        <dbReference type="PROSITE" id="PS01180"/>
    </source>
</evidence>
<feature type="compositionally biased region" description="Low complexity" evidence="12">
    <location>
        <begin position="3574"/>
        <end position="3625"/>
    </location>
</feature>
<dbReference type="SUPFAM" id="SSF57196">
    <property type="entry name" value="EGF/Laminin"/>
    <property type="match status" value="3"/>
</dbReference>
<evidence type="ECO:0000313" key="19">
    <source>
        <dbReference type="Proteomes" id="UP000694844"/>
    </source>
</evidence>
<reference evidence="19" key="1">
    <citation type="submission" date="2024-06" db="UniProtKB">
        <authorList>
            <consortium name="RefSeq"/>
        </authorList>
    </citation>
    <scope>NUCLEOTIDE SEQUENCE [LARGE SCALE GENOMIC DNA]</scope>
</reference>
<dbReference type="InterPro" id="IPR026823">
    <property type="entry name" value="cEGF"/>
</dbReference>
<feature type="domain" description="EGF-like" evidence="15">
    <location>
        <begin position="2562"/>
        <end position="2604"/>
    </location>
</feature>
<dbReference type="PROSITE" id="PS00010">
    <property type="entry name" value="ASX_HYDROXYL"/>
    <property type="match status" value="11"/>
</dbReference>
<dbReference type="GeneID" id="111103323"/>
<dbReference type="Pfam" id="PF07645">
    <property type="entry name" value="EGF_CA"/>
    <property type="match status" value="12"/>
</dbReference>
<evidence type="ECO:0000256" key="13">
    <source>
        <dbReference type="SAM" id="Phobius"/>
    </source>
</evidence>
<dbReference type="CDD" id="cd00054">
    <property type="entry name" value="EGF_CA"/>
    <property type="match status" value="8"/>
</dbReference>
<keyword evidence="19" id="KW-1185">Reference proteome</keyword>
<feature type="domain" description="EGF-like" evidence="15">
    <location>
        <begin position="3072"/>
        <end position="3109"/>
    </location>
</feature>
<keyword evidence="5" id="KW-0732">Signal</keyword>
<evidence type="ECO:0000256" key="10">
    <source>
        <dbReference type="ARBA" id="ARBA00023180"/>
    </source>
</evidence>
<evidence type="ECO:0000256" key="6">
    <source>
        <dbReference type="ARBA" id="ARBA00022737"/>
    </source>
</evidence>
<dbReference type="SMART" id="SM00042">
    <property type="entry name" value="CUB"/>
    <property type="match status" value="2"/>
</dbReference>
<dbReference type="InterPro" id="IPR024731">
    <property type="entry name" value="NELL2-like_EGF"/>
</dbReference>
<feature type="domain" description="EGF-like" evidence="15">
    <location>
        <begin position="3194"/>
        <end position="3234"/>
    </location>
</feature>
<keyword evidence="7" id="KW-0106">Calcium</keyword>
<dbReference type="InterPro" id="IPR049883">
    <property type="entry name" value="NOTCH1_EGF-like"/>
</dbReference>
<dbReference type="PROSITE" id="PS50026">
    <property type="entry name" value="EGF_3"/>
    <property type="match status" value="12"/>
</dbReference>
<evidence type="ECO:0000259" key="18">
    <source>
        <dbReference type="PROSITE" id="PS51233"/>
    </source>
</evidence>
<feature type="domain" description="EGF-like" evidence="15">
    <location>
        <begin position="3280"/>
        <end position="3320"/>
    </location>
</feature>
<feature type="compositionally biased region" description="Polar residues" evidence="12">
    <location>
        <begin position="3660"/>
        <end position="3678"/>
    </location>
</feature>
<keyword evidence="13" id="KW-1133">Transmembrane helix</keyword>
<dbReference type="PRINTS" id="PR00011">
    <property type="entry name" value="EGFLAMININ"/>
</dbReference>
<dbReference type="GO" id="GO:0007160">
    <property type="term" value="P:cell-matrix adhesion"/>
    <property type="evidence" value="ECO:0007669"/>
    <property type="project" value="InterPro"/>
</dbReference>
<evidence type="ECO:0000259" key="15">
    <source>
        <dbReference type="PROSITE" id="PS50026"/>
    </source>
</evidence>
<dbReference type="InterPro" id="IPR000152">
    <property type="entry name" value="EGF-type_Asp/Asn_hydroxyl_site"/>
</dbReference>
<evidence type="ECO:0000313" key="20">
    <source>
        <dbReference type="RefSeq" id="XP_022292243.1"/>
    </source>
</evidence>